<feature type="domain" description="Phytocyanin" evidence="1">
    <location>
        <begin position="33"/>
        <end position="146"/>
    </location>
</feature>
<evidence type="ECO:0000313" key="2">
    <source>
        <dbReference type="EMBL" id="KAK1380083.1"/>
    </source>
</evidence>
<organism evidence="2 3">
    <name type="scientific">Heracleum sosnowskyi</name>
    <dbReference type="NCBI Taxonomy" id="360622"/>
    <lineage>
        <taxon>Eukaryota</taxon>
        <taxon>Viridiplantae</taxon>
        <taxon>Streptophyta</taxon>
        <taxon>Embryophyta</taxon>
        <taxon>Tracheophyta</taxon>
        <taxon>Spermatophyta</taxon>
        <taxon>Magnoliopsida</taxon>
        <taxon>eudicotyledons</taxon>
        <taxon>Gunneridae</taxon>
        <taxon>Pentapetalae</taxon>
        <taxon>asterids</taxon>
        <taxon>campanulids</taxon>
        <taxon>Apiales</taxon>
        <taxon>Apiaceae</taxon>
        <taxon>Apioideae</taxon>
        <taxon>apioid superclade</taxon>
        <taxon>Tordylieae</taxon>
        <taxon>Tordyliinae</taxon>
        <taxon>Heracleum</taxon>
    </lineage>
</organism>
<reference evidence="2" key="1">
    <citation type="submission" date="2023-02" db="EMBL/GenBank/DDBJ databases">
        <title>Genome of toxic invasive species Heracleum sosnowskyi carries increased number of genes despite the absence of recent whole-genome duplications.</title>
        <authorList>
            <person name="Schelkunov M."/>
            <person name="Shtratnikova V."/>
            <person name="Makarenko M."/>
            <person name="Klepikova A."/>
            <person name="Omelchenko D."/>
            <person name="Novikova G."/>
            <person name="Obukhova E."/>
            <person name="Bogdanov V."/>
            <person name="Penin A."/>
            <person name="Logacheva M."/>
        </authorList>
    </citation>
    <scope>NUCLEOTIDE SEQUENCE</scope>
    <source>
        <strain evidence="2">Hsosn_3</strain>
        <tissue evidence="2">Leaf</tissue>
    </source>
</reference>
<dbReference type="EMBL" id="JAUIZM010000006">
    <property type="protein sequence ID" value="KAK1380083.1"/>
    <property type="molecule type" value="Genomic_DNA"/>
</dbReference>
<dbReference type="GO" id="GO:0005886">
    <property type="term" value="C:plasma membrane"/>
    <property type="evidence" value="ECO:0007669"/>
    <property type="project" value="TreeGrafter"/>
</dbReference>
<dbReference type="Pfam" id="PF02298">
    <property type="entry name" value="Cu_bind_like"/>
    <property type="match status" value="1"/>
</dbReference>
<accession>A0AAD8I901</accession>
<evidence type="ECO:0000259" key="1">
    <source>
        <dbReference type="PROSITE" id="PS51485"/>
    </source>
</evidence>
<dbReference type="InterPro" id="IPR008972">
    <property type="entry name" value="Cupredoxin"/>
</dbReference>
<dbReference type="Gene3D" id="2.60.40.420">
    <property type="entry name" value="Cupredoxins - blue copper proteins"/>
    <property type="match status" value="1"/>
</dbReference>
<dbReference type="SUPFAM" id="SSF49503">
    <property type="entry name" value="Cupredoxins"/>
    <property type="match status" value="1"/>
</dbReference>
<name>A0AAD8I901_9APIA</name>
<keyword evidence="3" id="KW-1185">Reference proteome</keyword>
<dbReference type="GO" id="GO:0009055">
    <property type="term" value="F:electron transfer activity"/>
    <property type="evidence" value="ECO:0007669"/>
    <property type="project" value="InterPro"/>
</dbReference>
<proteinExistence type="predicted"/>
<dbReference type="InterPro" id="IPR003245">
    <property type="entry name" value="Phytocyanin_dom"/>
</dbReference>
<dbReference type="InterPro" id="IPR039391">
    <property type="entry name" value="Phytocyanin-like"/>
</dbReference>
<dbReference type="PROSITE" id="PS51485">
    <property type="entry name" value="PHYTOCYANIN"/>
    <property type="match status" value="1"/>
</dbReference>
<comment type="caution">
    <text evidence="2">The sequence shown here is derived from an EMBL/GenBank/DDBJ whole genome shotgun (WGS) entry which is preliminary data.</text>
</comment>
<evidence type="ECO:0000313" key="3">
    <source>
        <dbReference type="Proteomes" id="UP001237642"/>
    </source>
</evidence>
<dbReference type="PANTHER" id="PTHR33021:SF339">
    <property type="entry name" value="OS07G0570600 PROTEIN"/>
    <property type="match status" value="1"/>
</dbReference>
<sequence length="158" mass="17790">MGLTMEKKKFISSAAVLLGLMLLVSQLQVTIGAVYKVGDSAGWTIAGSVDYRKWSAAKTFHVGDTILFQYNSQFHNVMQVRHAEYKSCNASAPMSLTQLGMTLSPSLPKATIFFCVVFLVTAKLVRRWTLTCFVFLSLRLRVHLQHRHPLHRHPLLSQ</sequence>
<reference evidence="2" key="2">
    <citation type="submission" date="2023-05" db="EMBL/GenBank/DDBJ databases">
        <authorList>
            <person name="Schelkunov M.I."/>
        </authorList>
    </citation>
    <scope>NUCLEOTIDE SEQUENCE</scope>
    <source>
        <strain evidence="2">Hsosn_3</strain>
        <tissue evidence="2">Leaf</tissue>
    </source>
</reference>
<dbReference type="PANTHER" id="PTHR33021">
    <property type="entry name" value="BLUE COPPER PROTEIN"/>
    <property type="match status" value="1"/>
</dbReference>
<dbReference type="AlphaFoldDB" id="A0AAD8I901"/>
<gene>
    <name evidence="2" type="ORF">POM88_026827</name>
</gene>
<dbReference type="Proteomes" id="UP001237642">
    <property type="component" value="Unassembled WGS sequence"/>
</dbReference>
<protein>
    <submittedName>
        <fullName evidence="2">Phytocyanin domain-containing protein</fullName>
    </submittedName>
</protein>